<evidence type="ECO:0000256" key="1">
    <source>
        <dbReference type="ARBA" id="ARBA00022679"/>
    </source>
</evidence>
<reference evidence="4 5" key="1">
    <citation type="journal article" date="2015" name="Genome Announc.">
        <title>Expanding the biotechnology potential of lactobacilli through comparative genomics of 213 strains and associated genera.</title>
        <authorList>
            <person name="Sun Z."/>
            <person name="Harris H.M."/>
            <person name="McCann A."/>
            <person name="Guo C."/>
            <person name="Argimon S."/>
            <person name="Zhang W."/>
            <person name="Yang X."/>
            <person name="Jeffery I.B."/>
            <person name="Cooney J.C."/>
            <person name="Kagawa T.F."/>
            <person name="Liu W."/>
            <person name="Song Y."/>
            <person name="Salvetti E."/>
            <person name="Wrobel A."/>
            <person name="Rasinkangas P."/>
            <person name="Parkhill J."/>
            <person name="Rea M.C."/>
            <person name="O'Sullivan O."/>
            <person name="Ritari J."/>
            <person name="Douillard F.P."/>
            <person name="Paul Ross R."/>
            <person name="Yang R."/>
            <person name="Briner A.E."/>
            <person name="Felis G.E."/>
            <person name="de Vos W.M."/>
            <person name="Barrangou R."/>
            <person name="Klaenhammer T.R."/>
            <person name="Caufield P.W."/>
            <person name="Cui Y."/>
            <person name="Zhang H."/>
            <person name="O'Toole P.W."/>
        </authorList>
    </citation>
    <scope>NUCLEOTIDE SEQUENCE [LARGE SCALE GENOMIC DNA]</scope>
    <source>
        <strain evidence="4 5">DSM 22697</strain>
    </source>
</reference>
<dbReference type="PATRIC" id="fig|1423730.4.peg.1969"/>
<keyword evidence="5" id="KW-1185">Reference proteome</keyword>
<dbReference type="Proteomes" id="UP000050865">
    <property type="component" value="Unassembled WGS sequence"/>
</dbReference>
<sequence>MNIMFYSFIRWVVRVLVLLINGNTHYENKQALPDGPYVLVGPHRTWWDPLFFALAGSPRKYSFMAKEELFKNPILRWILDHANAFPVNRANPGPSTIKIPVRTLKEGKLAVMIFPSGSRYSQQLKGGAVLIAKLAKVPIVPAVYQGPVKFSHIFLRKRITVRFGDPITVPAGRVTDAMTAQLGEQMQQSFDAIDKAIDPTFKYVPDQKKYLAEKEAGKVK</sequence>
<dbReference type="SMART" id="SM00563">
    <property type="entry name" value="PlsC"/>
    <property type="match status" value="1"/>
</dbReference>
<dbReference type="SUPFAM" id="SSF69593">
    <property type="entry name" value="Glycerol-3-phosphate (1)-acyltransferase"/>
    <property type="match status" value="1"/>
</dbReference>
<dbReference type="InterPro" id="IPR002123">
    <property type="entry name" value="Plipid/glycerol_acylTrfase"/>
</dbReference>
<evidence type="ECO:0000256" key="2">
    <source>
        <dbReference type="ARBA" id="ARBA00023315"/>
    </source>
</evidence>
<evidence type="ECO:0000313" key="5">
    <source>
        <dbReference type="Proteomes" id="UP000050865"/>
    </source>
</evidence>
<dbReference type="EMBL" id="AYZJ01000034">
    <property type="protein sequence ID" value="KRN22254.1"/>
    <property type="molecule type" value="Genomic_DNA"/>
</dbReference>
<dbReference type="GO" id="GO:0003841">
    <property type="term" value="F:1-acylglycerol-3-phosphate O-acyltransferase activity"/>
    <property type="evidence" value="ECO:0007669"/>
    <property type="project" value="TreeGrafter"/>
</dbReference>
<dbReference type="GO" id="GO:0006654">
    <property type="term" value="P:phosphatidic acid biosynthetic process"/>
    <property type="evidence" value="ECO:0007669"/>
    <property type="project" value="TreeGrafter"/>
</dbReference>
<comment type="caution">
    <text evidence="4">The sequence shown here is derived from an EMBL/GenBank/DDBJ whole genome shotgun (WGS) entry which is preliminary data.</text>
</comment>
<feature type="domain" description="Phospholipid/glycerol acyltransferase" evidence="3">
    <location>
        <begin position="37"/>
        <end position="147"/>
    </location>
</feature>
<gene>
    <name evidence="4" type="ORF">FC75_GL001893</name>
</gene>
<proteinExistence type="predicted"/>
<organism evidence="4 5">
    <name type="scientific">Lacticaseibacillus camelliae DSM 22697 = JCM 13995</name>
    <dbReference type="NCBI Taxonomy" id="1423730"/>
    <lineage>
        <taxon>Bacteria</taxon>
        <taxon>Bacillati</taxon>
        <taxon>Bacillota</taxon>
        <taxon>Bacilli</taxon>
        <taxon>Lactobacillales</taxon>
        <taxon>Lactobacillaceae</taxon>
        <taxon>Lacticaseibacillus</taxon>
    </lineage>
</organism>
<keyword evidence="1 4" id="KW-0808">Transferase</keyword>
<dbReference type="STRING" id="1423730.FC75_GL001893"/>
<keyword evidence="2 4" id="KW-0012">Acyltransferase</keyword>
<evidence type="ECO:0000259" key="3">
    <source>
        <dbReference type="SMART" id="SM00563"/>
    </source>
</evidence>
<name>A0A0R2F1M8_9LACO</name>
<dbReference type="PANTHER" id="PTHR10434:SF40">
    <property type="entry name" value="1-ACYL-SN-GLYCEROL-3-PHOSPHATE ACYLTRANSFERASE"/>
    <property type="match status" value="1"/>
</dbReference>
<accession>A0A0R2F1M8</accession>
<evidence type="ECO:0000313" key="4">
    <source>
        <dbReference type="EMBL" id="KRN22254.1"/>
    </source>
</evidence>
<dbReference type="AlphaFoldDB" id="A0A0R2F1M8"/>
<protein>
    <submittedName>
        <fullName evidence="4">Acyltransferase family protein</fullName>
    </submittedName>
</protein>
<dbReference type="CDD" id="cd07989">
    <property type="entry name" value="LPLAT_AGPAT-like"/>
    <property type="match status" value="1"/>
</dbReference>
<dbReference type="Pfam" id="PF01553">
    <property type="entry name" value="Acyltransferase"/>
    <property type="match status" value="1"/>
</dbReference>
<dbReference type="PANTHER" id="PTHR10434">
    <property type="entry name" value="1-ACYL-SN-GLYCEROL-3-PHOSPHATE ACYLTRANSFERASE"/>
    <property type="match status" value="1"/>
</dbReference>